<dbReference type="InterPro" id="IPR055404">
    <property type="entry name" value="ARM_KNTC1_2nd"/>
</dbReference>
<dbReference type="GO" id="GO:0005828">
    <property type="term" value="C:kinetochore microtubule"/>
    <property type="evidence" value="ECO:0007669"/>
    <property type="project" value="TreeGrafter"/>
</dbReference>
<evidence type="ECO:0000259" key="2">
    <source>
        <dbReference type="Pfam" id="PF24506"/>
    </source>
</evidence>
<feature type="domain" description="KNTC1 N-terminal" evidence="2">
    <location>
        <begin position="31"/>
        <end position="362"/>
    </location>
</feature>
<organism evidence="6 7">
    <name type="scientific">Nezara viridula</name>
    <name type="common">Southern green stink bug</name>
    <name type="synonym">Cimex viridulus</name>
    <dbReference type="NCBI Taxonomy" id="85310"/>
    <lineage>
        <taxon>Eukaryota</taxon>
        <taxon>Metazoa</taxon>
        <taxon>Ecdysozoa</taxon>
        <taxon>Arthropoda</taxon>
        <taxon>Hexapoda</taxon>
        <taxon>Insecta</taxon>
        <taxon>Pterygota</taxon>
        <taxon>Neoptera</taxon>
        <taxon>Paraneoptera</taxon>
        <taxon>Hemiptera</taxon>
        <taxon>Heteroptera</taxon>
        <taxon>Panheteroptera</taxon>
        <taxon>Pentatomomorpha</taxon>
        <taxon>Pentatomoidea</taxon>
        <taxon>Pentatomidae</taxon>
        <taxon>Pentatominae</taxon>
        <taxon>Nezara</taxon>
    </lineage>
</organism>
<accession>A0A9P0HGZ2</accession>
<feature type="domain" description="RZZ complex subunit KNTC1/ROD C-terminal" evidence="1">
    <location>
        <begin position="1480"/>
        <end position="1955"/>
    </location>
</feature>
<dbReference type="EMBL" id="OV725081">
    <property type="protein sequence ID" value="CAH1401614.1"/>
    <property type="molecule type" value="Genomic_DNA"/>
</dbReference>
<dbReference type="InterPro" id="IPR055405">
    <property type="entry name" value="ARM_KNTC1_3rd"/>
</dbReference>
<dbReference type="GO" id="GO:1903394">
    <property type="term" value="P:protein localization to kinetochore involved in kinetochore assembly"/>
    <property type="evidence" value="ECO:0007669"/>
    <property type="project" value="TreeGrafter"/>
</dbReference>
<dbReference type="PANTHER" id="PTHR15688">
    <property type="entry name" value="KINETOCHORE-ASSOCIATED PROTEIN 1"/>
    <property type="match status" value="1"/>
</dbReference>
<evidence type="ECO:0000259" key="4">
    <source>
        <dbReference type="Pfam" id="PF24516"/>
    </source>
</evidence>
<dbReference type="GO" id="GO:0007094">
    <property type="term" value="P:mitotic spindle assembly checkpoint signaling"/>
    <property type="evidence" value="ECO:0007669"/>
    <property type="project" value="TreeGrafter"/>
</dbReference>
<dbReference type="GO" id="GO:0000070">
    <property type="term" value="P:mitotic sister chromatid segregation"/>
    <property type="evidence" value="ECO:0007669"/>
    <property type="project" value="TreeGrafter"/>
</dbReference>
<name>A0A9P0HGZ2_NEZVI</name>
<feature type="domain" description="KNTC1 first ARM-repeats" evidence="5">
    <location>
        <begin position="385"/>
        <end position="624"/>
    </location>
</feature>
<keyword evidence="7" id="KW-1185">Reference proteome</keyword>
<evidence type="ECO:0008006" key="8">
    <source>
        <dbReference type="Google" id="ProtNLM"/>
    </source>
</evidence>
<dbReference type="OrthoDB" id="343783at2759"/>
<dbReference type="Pfam" id="PF10493">
    <property type="entry name" value="Rod_C"/>
    <property type="match status" value="1"/>
</dbReference>
<dbReference type="Pfam" id="PF24515">
    <property type="entry name" value="ARM_KNTC1_3rd"/>
    <property type="match status" value="1"/>
</dbReference>
<dbReference type="InterPro" id="IPR055402">
    <property type="entry name" value="KNTC1_N"/>
</dbReference>
<sequence>MVKWDDITVGYDSNEETVNFGTRAVALTENGIYESETLATIHTSDKIECNILPHCNAIYNNKVGVSVASDKSFTLFDLKFSTVVFNKSFKDNIECFQISECGTFAFIGLQNLDFICLYLPIQEIVFSKNLASDFGCPLEDKLNFINIISRCTEDHFEVYAFVNNGLIVRVSGNNLKLVNGFNNDNYKEKIEKYNAELLYETVRKPCTIVSKFAVSNFLQVYDKNLFFIFGDSFSTWTKEDGKTDIIKLTTDHNIKKLGIPSSGNVIICLSEEGYFLLICLHTLQVITTWKKEKIKDFTFVDTVEHKTVFSNLLVITESDVPDLCLIELPVFKVKLRLKISSPSFLVYNQSSLEDILFIDGFGEIGIDTLRVKAVTESQPEFRLDRLLQRRKFSEAEKFARDLSLSLEEVYKSKVLWLMGELQLWIKTPSELITEYFQQLCSLLEEIKDVEFVAECCLKTVAPHLKMIHYLLDYAGKRLRHLKSSSDNILKLMNDVNKATVTLGTFIQISEDTTSPENWLIFCNSNPIMICLKYLSKAEISKAVIVCRRHEERIRNELPTGVAIDLFESTPLSVPVEGVLKWLKTYVPVLLKTHPDLLGHLVQWIIERTKTLELQDTSFWPDKGLNFVKDIMNIIYALPSSDPRLELPPLQENSRFAFSPIFRLTSLAKHVYELSILKSEYSISIDFDEYITTIERENGIQEVVFLILDNVSQKTIPSLISGFLKKFCTEHFLELDSLLSQYISSLARISSSWGDIESSWESRAIAFINLIKNVHHKMSAIETTVANVTVPWSAEVNMLAKYAISVDHPLAEKIYLHANNVPKKIIFKKYGLTDVHYFHVYGLIKYIYKQGYENMIEDAKQLITSTGPSAFILPYVSYLLHTTESGEIEKGIQLLKSELDSEQMEKVIERTLSYLICLLQNRYVHEHDKQFEALFILHSSLMITNSPLATELEEKIKFIYALHTLKAKYKMDVSFSSLFQSASKREMYLQEYITSLSLSDDCSKVKQITEDTCHVAYLLNLPKSQGLLSLGFYCAESHLINLGAYVARTLLKSETQFFDLHADKILEFISEFLQITISQNKIDENVGSACYNLLKKIALFCSSRNGKKVLDLISLATLSYCSKPVMVSQVFKHMYTETEITSVQPSPVLCQKVFKVNSGDKGIMGQDFIQEVESTFRDLPYNLTSIYRIQTIIWTLLPFEALTNLKQMEFLMEDKLSNVLIRVVFSRNVDLQLALSLFSLFQQENAFRWLDTYKRNQIGNLKNSSSVALVGKYYSMLTKKKFNYRTFAETYLKSEWFRKLQRFGIPPKVADSRCETHEGKRTLLLSLMNCQGIDLALIHNFCKDMSFSFQECLKLYLEHTLLTWKPKFEEVTNPKTGKSELQLLTKKDDLFLKCSQIEALIRNSDDLVDYLKKNVLQKVNFYYYEVHIVIVDLIIKLSPTHQELFRQHLQLLLFLMSYERISVLSSEETDNWFHYFPDVSTVPQISKYRLPFAPLPPDPWKIIKPELSLKTYKLWLDAPMWFSVSLDKDVICSFTIMNLKGEIPNNSEWNLHFQYKSLMNDIEECICKIKNIETAVAASYCVVNYIMPPGADRVDAAQRCYLKAQEWYSMEKSENARVGLVKAEKKYLTVSTYHILYKYQLAKPEYLSVSLQPVNLITALYHDPSIVTRTTDFTAPKPDINKAVKRIADLYDIKLTSVITELLTDWLQPNSSLNNSFDDSFAVPSSALQYSDNIIRACYILIGYSEIRQLENHLVNIAFGQDQRTKSAGTRLRALQCLRAINSNKDLEILTARDISSIRDYMLTLEFISELEKFALDYSVAGFESCSKEQIVTTLIKRSCPGAISLSAKICITYKIWNASLWESLLINMTSLSMVKVLEFSLPELSHMSDQLNEKVLISAWECLIFSLLLKVRGGNEYLEEIDRCFDLLQSCPVMSNLNLDKILLLFKELNRHDLADYLAKSKM</sequence>
<reference evidence="6" key="1">
    <citation type="submission" date="2022-01" db="EMBL/GenBank/DDBJ databases">
        <authorList>
            <person name="King R."/>
        </authorList>
    </citation>
    <scope>NUCLEOTIDE SEQUENCE</scope>
</reference>
<dbReference type="Pfam" id="PF24506">
    <property type="entry name" value="KNTC1_N"/>
    <property type="match status" value="1"/>
</dbReference>
<evidence type="ECO:0000259" key="3">
    <source>
        <dbReference type="Pfam" id="PF24515"/>
    </source>
</evidence>
<evidence type="ECO:0000313" key="7">
    <source>
        <dbReference type="Proteomes" id="UP001152798"/>
    </source>
</evidence>
<evidence type="ECO:0000313" key="6">
    <source>
        <dbReference type="EMBL" id="CAH1401614.1"/>
    </source>
</evidence>
<feature type="domain" description="KNTC1 second ARM-repeats" evidence="4">
    <location>
        <begin position="737"/>
        <end position="896"/>
    </location>
</feature>
<dbReference type="InterPro" id="IPR052802">
    <property type="entry name" value="KNTC1"/>
</dbReference>
<dbReference type="GO" id="GO:0031267">
    <property type="term" value="F:small GTPase binding"/>
    <property type="evidence" value="ECO:0007669"/>
    <property type="project" value="TreeGrafter"/>
</dbReference>
<protein>
    <recommendedName>
        <fullName evidence="8">Kinetochore-associated protein 1</fullName>
    </recommendedName>
</protein>
<evidence type="ECO:0000259" key="1">
    <source>
        <dbReference type="Pfam" id="PF10493"/>
    </source>
</evidence>
<dbReference type="PANTHER" id="PTHR15688:SF1">
    <property type="entry name" value="KINETOCHORE-ASSOCIATED PROTEIN 1"/>
    <property type="match status" value="1"/>
</dbReference>
<gene>
    <name evidence="6" type="ORF">NEZAVI_LOCUS10603</name>
</gene>
<dbReference type="GO" id="GO:1990423">
    <property type="term" value="C:RZZ complex"/>
    <property type="evidence" value="ECO:0007669"/>
    <property type="project" value="TreeGrafter"/>
</dbReference>
<dbReference type="Pfam" id="PF24516">
    <property type="entry name" value="ARM_KNTC1_2nd"/>
    <property type="match status" value="1"/>
</dbReference>
<dbReference type="Pfam" id="PF24520">
    <property type="entry name" value="ARM_KNTC1_1st"/>
    <property type="match status" value="1"/>
</dbReference>
<feature type="domain" description="KNTC1 third ARM-repeats" evidence="3">
    <location>
        <begin position="1214"/>
        <end position="1426"/>
    </location>
</feature>
<dbReference type="Proteomes" id="UP001152798">
    <property type="component" value="Chromosome 5"/>
</dbReference>
<dbReference type="InterPro" id="IPR019527">
    <property type="entry name" value="RZZ-complex_KNTC1/ROD_C"/>
</dbReference>
<proteinExistence type="predicted"/>
<dbReference type="GO" id="GO:0005737">
    <property type="term" value="C:cytoplasm"/>
    <property type="evidence" value="ECO:0007669"/>
    <property type="project" value="TreeGrafter"/>
</dbReference>
<dbReference type="InterPro" id="IPR055403">
    <property type="entry name" value="ARM_KNTC1_1st"/>
</dbReference>
<evidence type="ECO:0000259" key="5">
    <source>
        <dbReference type="Pfam" id="PF24520"/>
    </source>
</evidence>